<dbReference type="InterPro" id="IPR004156">
    <property type="entry name" value="OATP"/>
</dbReference>
<dbReference type="EMBL" id="CAXITT010000008">
    <property type="protein sequence ID" value="CAL1526758.1"/>
    <property type="molecule type" value="Genomic_DNA"/>
</dbReference>
<organism evidence="11 12">
    <name type="scientific">Lymnaea stagnalis</name>
    <name type="common">Great pond snail</name>
    <name type="synonym">Helix stagnalis</name>
    <dbReference type="NCBI Taxonomy" id="6523"/>
    <lineage>
        <taxon>Eukaryota</taxon>
        <taxon>Metazoa</taxon>
        <taxon>Spiralia</taxon>
        <taxon>Lophotrochozoa</taxon>
        <taxon>Mollusca</taxon>
        <taxon>Gastropoda</taxon>
        <taxon>Heterobranchia</taxon>
        <taxon>Euthyneura</taxon>
        <taxon>Panpulmonata</taxon>
        <taxon>Hygrophila</taxon>
        <taxon>Lymnaeoidea</taxon>
        <taxon>Lymnaeidae</taxon>
        <taxon>Lymnaea</taxon>
    </lineage>
</organism>
<gene>
    <name evidence="11" type="ORF">GSLYS_00000935001</name>
</gene>
<evidence type="ECO:0000256" key="8">
    <source>
        <dbReference type="SAM" id="MobiDB-lite"/>
    </source>
</evidence>
<evidence type="ECO:0000313" key="11">
    <source>
        <dbReference type="EMBL" id="CAL1526758.1"/>
    </source>
</evidence>
<comment type="similarity">
    <text evidence="2">Belongs to the organo anion transporter (TC 2.A.60) family.</text>
</comment>
<feature type="transmembrane region" description="Helical" evidence="9">
    <location>
        <begin position="304"/>
        <end position="323"/>
    </location>
</feature>
<feature type="transmembrane region" description="Helical" evidence="9">
    <location>
        <begin position="88"/>
        <end position="113"/>
    </location>
</feature>
<dbReference type="PROSITE" id="PS51465">
    <property type="entry name" value="KAZAL_2"/>
    <property type="match status" value="1"/>
</dbReference>
<accession>A0AAV2H0W9</accession>
<keyword evidence="3" id="KW-1003">Cell membrane</keyword>
<dbReference type="GO" id="GO:0043252">
    <property type="term" value="P:sodium-independent organic anion transport"/>
    <property type="evidence" value="ECO:0007669"/>
    <property type="project" value="TreeGrafter"/>
</dbReference>
<comment type="caution">
    <text evidence="11">The sequence shown here is derived from an EMBL/GenBank/DDBJ whole genome shotgun (WGS) entry which is preliminary data.</text>
</comment>
<dbReference type="AlphaFoldDB" id="A0AAV2H0W9"/>
<proteinExistence type="inferred from homology"/>
<evidence type="ECO:0000313" key="12">
    <source>
        <dbReference type="Proteomes" id="UP001497497"/>
    </source>
</evidence>
<comment type="subcellular location">
    <subcellularLocation>
        <location evidence="1">Cell membrane</location>
        <topology evidence="1">Multi-pass membrane protein</topology>
    </subcellularLocation>
</comment>
<feature type="region of interest" description="Disordered" evidence="8">
    <location>
        <begin position="1"/>
        <end position="61"/>
    </location>
</feature>
<dbReference type="GO" id="GO:0015347">
    <property type="term" value="F:sodium-independent organic anion transmembrane transporter activity"/>
    <property type="evidence" value="ECO:0007669"/>
    <property type="project" value="TreeGrafter"/>
</dbReference>
<dbReference type="PANTHER" id="PTHR11388">
    <property type="entry name" value="ORGANIC ANION TRANSPORTER"/>
    <property type="match status" value="1"/>
</dbReference>
<dbReference type="PANTHER" id="PTHR11388:SF100">
    <property type="entry name" value="SOLUTE CARRIER ORGANIC ANION TRANSPORTER FAMILY MEMBER 4A1"/>
    <property type="match status" value="1"/>
</dbReference>
<dbReference type="InterPro" id="IPR036058">
    <property type="entry name" value="Kazal_dom_sf"/>
</dbReference>
<name>A0AAV2H0W9_LYMST</name>
<dbReference type="Pfam" id="PF07648">
    <property type="entry name" value="Kazal_2"/>
    <property type="match status" value="1"/>
</dbReference>
<dbReference type="Gene3D" id="1.20.1250.20">
    <property type="entry name" value="MFS general substrate transporter like domains"/>
    <property type="match status" value="1"/>
</dbReference>
<feature type="transmembrane region" description="Helical" evidence="9">
    <location>
        <begin position="219"/>
        <end position="246"/>
    </location>
</feature>
<feature type="transmembrane region" description="Helical" evidence="9">
    <location>
        <begin position="158"/>
        <end position="180"/>
    </location>
</feature>
<keyword evidence="5 9" id="KW-1133">Transmembrane helix</keyword>
<evidence type="ECO:0000256" key="2">
    <source>
        <dbReference type="ARBA" id="ARBA00009657"/>
    </source>
</evidence>
<dbReference type="Pfam" id="PF03137">
    <property type="entry name" value="OATP"/>
    <property type="match status" value="1"/>
</dbReference>
<dbReference type="GO" id="GO:0016323">
    <property type="term" value="C:basolateral plasma membrane"/>
    <property type="evidence" value="ECO:0007669"/>
    <property type="project" value="TreeGrafter"/>
</dbReference>
<feature type="transmembrane region" description="Helical" evidence="9">
    <location>
        <begin position="133"/>
        <end position="151"/>
    </location>
</feature>
<dbReference type="SUPFAM" id="SSF100895">
    <property type="entry name" value="Kazal-type serine protease inhibitors"/>
    <property type="match status" value="1"/>
</dbReference>
<feature type="domain" description="Kazal-like" evidence="10">
    <location>
        <begin position="548"/>
        <end position="593"/>
    </location>
</feature>
<evidence type="ECO:0000256" key="4">
    <source>
        <dbReference type="ARBA" id="ARBA00022692"/>
    </source>
</evidence>
<dbReference type="Proteomes" id="UP001497497">
    <property type="component" value="Unassembled WGS sequence"/>
</dbReference>
<evidence type="ECO:0000256" key="7">
    <source>
        <dbReference type="ARBA" id="ARBA00023157"/>
    </source>
</evidence>
<evidence type="ECO:0000256" key="5">
    <source>
        <dbReference type="ARBA" id="ARBA00022989"/>
    </source>
</evidence>
<evidence type="ECO:0000259" key="10">
    <source>
        <dbReference type="PROSITE" id="PS51465"/>
    </source>
</evidence>
<feature type="transmembrane region" description="Helical" evidence="9">
    <location>
        <begin position="651"/>
        <end position="668"/>
    </location>
</feature>
<evidence type="ECO:0000256" key="9">
    <source>
        <dbReference type="SAM" id="Phobius"/>
    </source>
</evidence>
<feature type="transmembrane region" description="Helical" evidence="9">
    <location>
        <begin position="708"/>
        <end position="728"/>
    </location>
</feature>
<keyword evidence="7" id="KW-1015">Disulfide bond</keyword>
<keyword evidence="6 9" id="KW-0472">Membrane</keyword>
<evidence type="ECO:0000256" key="3">
    <source>
        <dbReference type="ARBA" id="ARBA00022475"/>
    </source>
</evidence>
<feature type="transmembrane region" description="Helical" evidence="9">
    <location>
        <begin position="258"/>
        <end position="284"/>
    </location>
</feature>
<evidence type="ECO:0000256" key="6">
    <source>
        <dbReference type="ARBA" id="ARBA00023136"/>
    </source>
</evidence>
<dbReference type="InterPro" id="IPR002350">
    <property type="entry name" value="Kazal_dom"/>
</dbReference>
<feature type="compositionally biased region" description="Polar residues" evidence="8">
    <location>
        <begin position="15"/>
        <end position="31"/>
    </location>
</feature>
<evidence type="ECO:0000256" key="1">
    <source>
        <dbReference type="ARBA" id="ARBA00004651"/>
    </source>
</evidence>
<reference evidence="11 12" key="1">
    <citation type="submission" date="2024-04" db="EMBL/GenBank/DDBJ databases">
        <authorList>
            <consortium name="Genoscope - CEA"/>
            <person name="William W."/>
        </authorList>
    </citation>
    <scope>NUCLEOTIDE SEQUENCE [LARGE SCALE GENOMIC DNA]</scope>
</reference>
<keyword evidence="12" id="KW-1185">Reference proteome</keyword>
<feature type="transmembrane region" description="Helical" evidence="9">
    <location>
        <begin position="477"/>
        <end position="498"/>
    </location>
</feature>
<feature type="transmembrane region" description="Helical" evidence="9">
    <location>
        <begin position="616"/>
        <end position="639"/>
    </location>
</feature>
<feature type="transmembrane region" description="Helical" evidence="9">
    <location>
        <begin position="435"/>
        <end position="457"/>
    </location>
</feature>
<dbReference type="InterPro" id="IPR036259">
    <property type="entry name" value="MFS_trans_sf"/>
</dbReference>
<protein>
    <recommendedName>
        <fullName evidence="10">Kazal-like domain-containing protein</fullName>
    </recommendedName>
</protein>
<feature type="transmembrane region" description="Helical" evidence="9">
    <location>
        <begin position="510"/>
        <end position="529"/>
    </location>
</feature>
<keyword evidence="4 9" id="KW-0812">Transmembrane</keyword>
<dbReference type="SUPFAM" id="SSF103473">
    <property type="entry name" value="MFS general substrate transporter"/>
    <property type="match status" value="1"/>
</dbReference>
<sequence>MSDQEHQPIPAGQESKASTGDQARGQENPTFSCALDDEGNVDPPKPINDVDPPKPTNVPKIEDEDPLDLRFGFWKFKSEMMGRLLSKLYVFSLMTGAVAMLSVAGLKIINMYMTALQTQFHLQDVTKEDFTRAHSIGVFISCLLCGYLGSFGKINIPVWIGIASFLSGVAMMAPALVHLASPYHLTIDHTTKDFFYKPFLCTGPVNMTQLPSAPPRDDMVYAIFMMAHVVCGLLLPVVSVLAPIYIDNNCVDKRRLGLFLGIFVILSELAPISAIGGGGFFGQFAVDLKETELNVLDPRFVPAWWLPVLLYGAFMCLISYNIAGFPTRLVPKRQQKMALVKAAQLYFGEGEGFIHNGESKNISSSRTENLYTELQDMAHTEVKETETQPTVPVQTVTETSDRVSLQGSIVFKSLAWPRYGIVSGIKDIPFQLVRVIVNPALTLFLVVMVITAVPLRGSDGIKQPFLIFEYGVSVTTSGFGTIPSMVSNIAGLIISAIICTRVTSLRGYALLILASYFLCSVFASFYFAMGCTNDVIFGLESSFGSPLPNVTSQCGCQSFLPYPTCGDDGHTYLSPCYAGCTAGDGFTFKNCSHLSTDQHGSEAKFAACPPGCMDKFIGFVVCFTLVTMFGQMTVLPRSIMVLRMLEPRDRSWGLSLALLVYFLASISTQRWSQEILDSEGCLASASGVCVLYNRPAISHLMSSVDLCVYVTLLVTALVIYGVFHFKVLKLNTKR</sequence>